<dbReference type="InterPro" id="IPR018449">
    <property type="entry name" value="NIL_domain"/>
</dbReference>
<dbReference type="SUPFAM" id="SSF55021">
    <property type="entry name" value="ACT-like"/>
    <property type="match status" value="1"/>
</dbReference>
<evidence type="ECO:0000256" key="1">
    <source>
        <dbReference type="ARBA" id="ARBA00022448"/>
    </source>
</evidence>
<dbReference type="GO" id="GO:0005524">
    <property type="term" value="F:ATP binding"/>
    <property type="evidence" value="ECO:0007669"/>
    <property type="project" value="UniProtKB-KW"/>
</dbReference>
<dbReference type="InterPro" id="IPR003439">
    <property type="entry name" value="ABC_transporter-like_ATP-bd"/>
</dbReference>
<name>A0A166UNT9_9CLOT</name>
<keyword evidence="7" id="KW-0472">Membrane</keyword>
<comment type="caution">
    <text evidence="9">The sequence shown here is derived from an EMBL/GenBank/DDBJ whole genome shotgun (WGS) entry which is preliminary data.</text>
</comment>
<dbReference type="GO" id="GO:0006865">
    <property type="term" value="P:amino acid transport"/>
    <property type="evidence" value="ECO:0007669"/>
    <property type="project" value="UniProtKB-KW"/>
</dbReference>
<keyword evidence="6" id="KW-0029">Amino-acid transport</keyword>
<evidence type="ECO:0000256" key="2">
    <source>
        <dbReference type="ARBA" id="ARBA00022475"/>
    </source>
</evidence>
<keyword evidence="5" id="KW-1278">Translocase</keyword>
<dbReference type="PANTHER" id="PTHR43166:SF30">
    <property type="entry name" value="METHIONINE IMPORT ATP-BINDING PROTEIN METN"/>
    <property type="match status" value="1"/>
</dbReference>
<sequence>MIEIFNVHKSFGGKKVLKNINLTINDGEIYGLIGRSGVGKSTLLRCINGIETYDSGSLKVDGLEVKDFSNKELRSFRKNVGMIFQHFSLMERKTVYDNVALPMVCWGYKKEIIDKRVRELLKIVDIEDKMYLRPRVLSGGQKQRVAIARALSLNPRNLLCDEATSSLDPKTTSSILSLLRKINETLGITIVLVTHEMSVVRQICQKVSILEDGEISASGDVSDIFLNKPKALKNLLGEEFEEMLPSEGVNIRIRYLEDSVNKMVLSEIARILNINFSIASAKLDKYRDKVLGSIVINTNRENLKVVTEFLEGKSIAWEVVSNGH</sequence>
<dbReference type="PROSITE" id="PS00211">
    <property type="entry name" value="ABC_TRANSPORTER_1"/>
    <property type="match status" value="1"/>
</dbReference>
<dbReference type="Gene3D" id="3.30.70.260">
    <property type="match status" value="1"/>
</dbReference>
<evidence type="ECO:0000313" key="12">
    <source>
        <dbReference type="Proteomes" id="UP000093694"/>
    </source>
</evidence>
<dbReference type="SUPFAM" id="SSF52540">
    <property type="entry name" value="P-loop containing nucleoside triphosphate hydrolases"/>
    <property type="match status" value="1"/>
</dbReference>
<dbReference type="RefSeq" id="WP_063599976.1">
    <property type="nucleotide sequence ID" value="NZ_LITQ01000001.1"/>
</dbReference>
<keyword evidence="12" id="KW-1185">Reference proteome</keyword>
<dbReference type="Gene3D" id="3.40.50.300">
    <property type="entry name" value="P-loop containing nucleotide triphosphate hydrolases"/>
    <property type="match status" value="1"/>
</dbReference>
<evidence type="ECO:0000256" key="6">
    <source>
        <dbReference type="ARBA" id="ARBA00022970"/>
    </source>
</evidence>
<dbReference type="PATRIC" id="fig|1705578.3.peg.330"/>
<dbReference type="GO" id="GO:0016887">
    <property type="term" value="F:ATP hydrolysis activity"/>
    <property type="evidence" value="ECO:0007669"/>
    <property type="project" value="InterPro"/>
</dbReference>
<feature type="domain" description="ABC transporter" evidence="8">
    <location>
        <begin position="2"/>
        <end position="237"/>
    </location>
</feature>
<dbReference type="Proteomes" id="UP000093694">
    <property type="component" value="Unassembled WGS sequence"/>
</dbReference>
<reference evidence="9 11" key="1">
    <citation type="journal article" date="2015" name="Biotechnol. Bioeng.">
        <title>Genome sequence and phenotypic characterization of Caulobacter segnis.</title>
        <authorList>
            <person name="Patel S."/>
            <person name="Fletcher B."/>
            <person name="Scott D.C."/>
            <person name="Ely B."/>
        </authorList>
    </citation>
    <scope>NUCLEOTIDE SEQUENCE [LARGE SCALE GENOMIC DNA]</scope>
    <source>
        <strain evidence="9 11">PS02</strain>
    </source>
</reference>
<dbReference type="PROSITE" id="PS50893">
    <property type="entry name" value="ABC_TRANSPORTER_2"/>
    <property type="match status" value="1"/>
</dbReference>
<dbReference type="Proteomes" id="UP000077384">
    <property type="component" value="Unassembled WGS sequence"/>
</dbReference>
<dbReference type="InterPro" id="IPR045865">
    <property type="entry name" value="ACT-like_dom_sf"/>
</dbReference>
<evidence type="ECO:0000256" key="7">
    <source>
        <dbReference type="ARBA" id="ARBA00023136"/>
    </source>
</evidence>
<dbReference type="PANTHER" id="PTHR43166">
    <property type="entry name" value="AMINO ACID IMPORT ATP-BINDING PROTEIN"/>
    <property type="match status" value="1"/>
</dbReference>
<dbReference type="InterPro" id="IPR027417">
    <property type="entry name" value="P-loop_NTPase"/>
</dbReference>
<keyword evidence="1" id="KW-0813">Transport</keyword>
<reference evidence="10 12" key="2">
    <citation type="journal article" date="2016" name="Front. Microbiol.">
        <title>Industrial Acetogenic Biocatalysts: A Comparative Metabolic and Genomic Analysis.</title>
        <authorList>
            <person name="Bengelsdorf F."/>
            <person name="Poehlein A."/>
            <person name="Sonja S."/>
            <person name="Erz C."/>
            <person name="Hummel T."/>
            <person name="Hoffmeister S."/>
            <person name="Daniel R."/>
            <person name="Durre P."/>
        </authorList>
    </citation>
    <scope>NUCLEOTIDE SEQUENCE [LARGE SCALE GENOMIC DNA]</scope>
    <source>
        <strain evidence="10 12">PTA-10522</strain>
    </source>
</reference>
<dbReference type="InterPro" id="IPR003593">
    <property type="entry name" value="AAA+_ATPase"/>
</dbReference>
<proteinExistence type="predicted"/>
<evidence type="ECO:0000259" key="8">
    <source>
        <dbReference type="PROSITE" id="PS50893"/>
    </source>
</evidence>
<evidence type="ECO:0000313" key="11">
    <source>
        <dbReference type="Proteomes" id="UP000077384"/>
    </source>
</evidence>
<keyword evidence="2" id="KW-1003">Cell membrane</keyword>
<protein>
    <submittedName>
        <fullName evidence="9">Methionine import ATP-binding protein MetN</fullName>
        <ecNumber evidence="9">3.6.3.-</ecNumber>
    </submittedName>
</protein>
<dbReference type="InterPro" id="IPR017871">
    <property type="entry name" value="ABC_transporter-like_CS"/>
</dbReference>
<gene>
    <name evidence="9" type="primary">metN_1</name>
    <name evidence="10" type="ORF">CLCOS_02680</name>
    <name evidence="9" type="ORF">WX73_01508</name>
</gene>
<dbReference type="InterPro" id="IPR050086">
    <property type="entry name" value="MetN_ABC_transporter-like"/>
</dbReference>
<evidence type="ECO:0000256" key="3">
    <source>
        <dbReference type="ARBA" id="ARBA00022741"/>
    </source>
</evidence>
<keyword evidence="3" id="KW-0547">Nucleotide-binding</keyword>
<evidence type="ECO:0000256" key="4">
    <source>
        <dbReference type="ARBA" id="ARBA00022840"/>
    </source>
</evidence>
<evidence type="ECO:0000256" key="5">
    <source>
        <dbReference type="ARBA" id="ARBA00022967"/>
    </source>
</evidence>
<evidence type="ECO:0000313" key="9">
    <source>
        <dbReference type="EMBL" id="OAA95099.1"/>
    </source>
</evidence>
<dbReference type="EMBL" id="LITQ01000001">
    <property type="protein sequence ID" value="OAA95099.1"/>
    <property type="molecule type" value="Genomic_DNA"/>
</dbReference>
<dbReference type="EMBL" id="LROR01000022">
    <property type="protein sequence ID" value="OBR97553.1"/>
    <property type="molecule type" value="Genomic_DNA"/>
</dbReference>
<organism evidence="9 11">
    <name type="scientific">Clostridium coskatii</name>
    <dbReference type="NCBI Taxonomy" id="1705578"/>
    <lineage>
        <taxon>Bacteria</taxon>
        <taxon>Bacillati</taxon>
        <taxon>Bacillota</taxon>
        <taxon>Clostridia</taxon>
        <taxon>Eubacteriales</taxon>
        <taxon>Clostridiaceae</taxon>
        <taxon>Clostridium</taxon>
    </lineage>
</organism>
<dbReference type="SMART" id="SM00382">
    <property type="entry name" value="AAA"/>
    <property type="match status" value="1"/>
</dbReference>
<accession>A0A166UNT9</accession>
<keyword evidence="4 9" id="KW-0067">ATP-binding</keyword>
<evidence type="ECO:0000313" key="10">
    <source>
        <dbReference type="EMBL" id="OBR97553.1"/>
    </source>
</evidence>
<keyword evidence="9" id="KW-0378">Hydrolase</keyword>
<dbReference type="AlphaFoldDB" id="A0A166UNT9"/>
<dbReference type="SMART" id="SM00930">
    <property type="entry name" value="NIL"/>
    <property type="match status" value="1"/>
</dbReference>
<dbReference type="EC" id="3.6.3.-" evidence="9"/>
<dbReference type="Pfam" id="PF00005">
    <property type="entry name" value="ABC_tran"/>
    <property type="match status" value="1"/>
</dbReference>
<dbReference type="Pfam" id="PF09383">
    <property type="entry name" value="NIL"/>
    <property type="match status" value="1"/>
</dbReference>